<protein>
    <recommendedName>
        <fullName evidence="4">Kinesin light chain</fullName>
    </recommendedName>
</protein>
<dbReference type="OrthoDB" id="441406at2759"/>
<keyword evidence="3" id="KW-1185">Reference proteome</keyword>
<evidence type="ECO:0008006" key="4">
    <source>
        <dbReference type="Google" id="ProtNLM"/>
    </source>
</evidence>
<sequence length="108" mass="12257">MRNKKIDKVDTQASQDDYTILSIAYHNVGLEREHMQQWDQATIAFRTGYEVAKRFLGESHALTVTLLNNSNAVLKKSKAERQLHDLSNFGSHPSCTGETEEKDWMSSG</sequence>
<comment type="caution">
    <text evidence="2">The sequence shown here is derived from an EMBL/GenBank/DDBJ whole genome shotgun (WGS) entry which is preliminary data.</text>
</comment>
<evidence type="ECO:0000313" key="3">
    <source>
        <dbReference type="Proteomes" id="UP000186817"/>
    </source>
</evidence>
<dbReference type="EMBL" id="LSRX01000071">
    <property type="protein sequence ID" value="OLQ10817.1"/>
    <property type="molecule type" value="Genomic_DNA"/>
</dbReference>
<dbReference type="AlphaFoldDB" id="A0A1Q9ETT3"/>
<proteinExistence type="predicted"/>
<accession>A0A1Q9ETT3</accession>
<dbReference type="Proteomes" id="UP000186817">
    <property type="component" value="Unassembled WGS sequence"/>
</dbReference>
<gene>
    <name evidence="2" type="ORF">AK812_SmicGene5440</name>
</gene>
<evidence type="ECO:0000313" key="2">
    <source>
        <dbReference type="EMBL" id="OLQ10817.1"/>
    </source>
</evidence>
<reference evidence="2 3" key="1">
    <citation type="submission" date="2016-02" db="EMBL/GenBank/DDBJ databases">
        <title>Genome analysis of coral dinoflagellate symbionts highlights evolutionary adaptations to a symbiotic lifestyle.</title>
        <authorList>
            <person name="Aranda M."/>
            <person name="Li Y."/>
            <person name="Liew Y.J."/>
            <person name="Baumgarten S."/>
            <person name="Simakov O."/>
            <person name="Wilson M."/>
            <person name="Piel J."/>
            <person name="Ashoor H."/>
            <person name="Bougouffa S."/>
            <person name="Bajic V.B."/>
            <person name="Ryu T."/>
            <person name="Ravasi T."/>
            <person name="Bayer T."/>
            <person name="Micklem G."/>
            <person name="Kim H."/>
            <person name="Bhak J."/>
            <person name="Lajeunesse T.C."/>
            <person name="Voolstra C.R."/>
        </authorList>
    </citation>
    <scope>NUCLEOTIDE SEQUENCE [LARGE SCALE GENOMIC DNA]</scope>
    <source>
        <strain evidence="2 3">CCMP2467</strain>
    </source>
</reference>
<feature type="compositionally biased region" description="Polar residues" evidence="1">
    <location>
        <begin position="88"/>
        <end position="97"/>
    </location>
</feature>
<evidence type="ECO:0000256" key="1">
    <source>
        <dbReference type="SAM" id="MobiDB-lite"/>
    </source>
</evidence>
<feature type="region of interest" description="Disordered" evidence="1">
    <location>
        <begin position="85"/>
        <end position="108"/>
    </location>
</feature>
<organism evidence="2 3">
    <name type="scientific">Symbiodinium microadriaticum</name>
    <name type="common">Dinoflagellate</name>
    <name type="synonym">Zooxanthella microadriatica</name>
    <dbReference type="NCBI Taxonomy" id="2951"/>
    <lineage>
        <taxon>Eukaryota</taxon>
        <taxon>Sar</taxon>
        <taxon>Alveolata</taxon>
        <taxon>Dinophyceae</taxon>
        <taxon>Suessiales</taxon>
        <taxon>Symbiodiniaceae</taxon>
        <taxon>Symbiodinium</taxon>
    </lineage>
</organism>
<name>A0A1Q9ETT3_SYMMI</name>